<dbReference type="Gene3D" id="3.30.200.20">
    <property type="entry name" value="Phosphorylase Kinase, domain 1"/>
    <property type="match status" value="1"/>
</dbReference>
<name>A0A2W5VSJ5_9BACT</name>
<evidence type="ECO:0000256" key="2">
    <source>
        <dbReference type="ARBA" id="ARBA00022527"/>
    </source>
</evidence>
<dbReference type="PANTHER" id="PTHR43289">
    <property type="entry name" value="MITOGEN-ACTIVATED PROTEIN KINASE KINASE KINASE 20-RELATED"/>
    <property type="match status" value="1"/>
</dbReference>
<evidence type="ECO:0000313" key="11">
    <source>
        <dbReference type="Proteomes" id="UP000249061"/>
    </source>
</evidence>
<dbReference type="EC" id="2.7.11.1" evidence="1"/>
<keyword evidence="8" id="KW-0472">Membrane</keyword>
<sequence>MRVAPTPGERFGPYDIIGPLGAGGMGLVFRARDTRLGREVALKTLPPESLDDPARLQRFEQEARAASALNHPNVLAVFDVGREGGTPFLVTELLAGETLRERIKQGPMPTRKVIELAMQVAHGLAAVHEKGIVHRDLKPDNLFITRDGQAKILDFGVARSTESATPPTGTLPLTQSGAVMGTAGYMAPEQVRGRVADARSDIFALGAIIYECLTGKMAFPGETPVERGYAILNAEPAEFSTPGTTTSPALVRVMRRCLEKSPDQRFQHARDLVFALEAVTDVSGQSPIVTGPRSRARVGLLSALWVAVVLLVIAFVWMWQSRDEALDAIREGAAAPVSRRVSFRNGSIHNARFTADGRGLVYSAQFEEEPPRTYVAILDSPEIRPVSARGTTFFDVSPKDEIVTGAAPELKGEAGYVLSKSSLNGSASRPMYQSINWADFGPDGELLVTRYYDDVGFAIETPPGTRLVTSSEPLAMARFSPNGKFIAYQRHPVRGDDRGSIEIIDRAGELVASSKQAWTLDGLAWAPDSSEVWFTAGYDNVSRQIFALSLRGRERRVFGGTNSLRILDIDPRGRVLVSSGVTRSRMFGRLRGESRERSLSWLDGSMPIDLSRDGRAMLFLEGYGPGGTEVQTWFRPLGSDDDTPWMVSLGWGRALSPDQKWAVVSPTPPFGTLRLVPIGPGEPRDLPGAGFKVIGNVRYFADGQRIAFSAVGDDNKPRLYVQSVTAKRDELDENDEPMLVSETPLYLVAPPSPNGEWLVAMTREKKPLLIDPDTGEAKELPGLLLGDHPIQWTADGKALWVSRNGKPMMSISTQLLRYDLATGKVTPNGFIEPPDLVGMSPVKQGIVAPDGEQYVYTVHQELDELFLLEGVR</sequence>
<dbReference type="SUPFAM" id="SSF82171">
    <property type="entry name" value="DPP6 N-terminal domain-like"/>
    <property type="match status" value="1"/>
</dbReference>
<dbReference type="PANTHER" id="PTHR43289:SF34">
    <property type="entry name" value="SERINE_THREONINE-PROTEIN KINASE YBDM-RELATED"/>
    <property type="match status" value="1"/>
</dbReference>
<evidence type="ECO:0000256" key="1">
    <source>
        <dbReference type="ARBA" id="ARBA00012513"/>
    </source>
</evidence>
<dbReference type="PROSITE" id="PS50011">
    <property type="entry name" value="PROTEIN_KINASE_DOM"/>
    <property type="match status" value="1"/>
</dbReference>
<keyword evidence="4 7" id="KW-0547">Nucleotide-binding</keyword>
<dbReference type="Pfam" id="PF00069">
    <property type="entry name" value="Pkinase"/>
    <property type="match status" value="1"/>
</dbReference>
<feature type="domain" description="Protein kinase" evidence="9">
    <location>
        <begin position="14"/>
        <end position="279"/>
    </location>
</feature>
<dbReference type="InterPro" id="IPR011659">
    <property type="entry name" value="WD40"/>
</dbReference>
<dbReference type="SUPFAM" id="SSF56112">
    <property type="entry name" value="Protein kinase-like (PK-like)"/>
    <property type="match status" value="1"/>
</dbReference>
<evidence type="ECO:0000256" key="6">
    <source>
        <dbReference type="ARBA" id="ARBA00022840"/>
    </source>
</evidence>
<dbReference type="InterPro" id="IPR008271">
    <property type="entry name" value="Ser/Thr_kinase_AS"/>
</dbReference>
<evidence type="ECO:0000256" key="5">
    <source>
        <dbReference type="ARBA" id="ARBA00022777"/>
    </source>
</evidence>
<gene>
    <name evidence="10" type="ORF">DI536_12545</name>
</gene>
<dbReference type="Proteomes" id="UP000249061">
    <property type="component" value="Unassembled WGS sequence"/>
</dbReference>
<dbReference type="CDD" id="cd14014">
    <property type="entry name" value="STKc_PknB_like"/>
    <property type="match status" value="1"/>
</dbReference>
<dbReference type="AlphaFoldDB" id="A0A2W5VSJ5"/>
<dbReference type="InterPro" id="IPR011042">
    <property type="entry name" value="6-blade_b-propeller_TolB-like"/>
</dbReference>
<dbReference type="InterPro" id="IPR017441">
    <property type="entry name" value="Protein_kinase_ATP_BS"/>
</dbReference>
<evidence type="ECO:0000259" key="9">
    <source>
        <dbReference type="PROSITE" id="PS50011"/>
    </source>
</evidence>
<keyword evidence="6 7" id="KW-0067">ATP-binding</keyword>
<comment type="caution">
    <text evidence="10">The sequence shown here is derived from an EMBL/GenBank/DDBJ whole genome shotgun (WGS) entry which is preliminary data.</text>
</comment>
<evidence type="ECO:0000256" key="3">
    <source>
        <dbReference type="ARBA" id="ARBA00022679"/>
    </source>
</evidence>
<keyword evidence="2" id="KW-0723">Serine/threonine-protein kinase</keyword>
<dbReference type="Pfam" id="PF07676">
    <property type="entry name" value="PD40"/>
    <property type="match status" value="1"/>
</dbReference>
<protein>
    <recommendedName>
        <fullName evidence="1">non-specific serine/threonine protein kinase</fullName>
        <ecNumber evidence="1">2.7.11.1</ecNumber>
    </recommendedName>
</protein>
<keyword evidence="3" id="KW-0808">Transferase</keyword>
<reference evidence="10 11" key="1">
    <citation type="submission" date="2017-08" db="EMBL/GenBank/DDBJ databases">
        <title>Infants hospitalized years apart are colonized by the same room-sourced microbial strains.</title>
        <authorList>
            <person name="Brooks B."/>
            <person name="Olm M.R."/>
            <person name="Firek B.A."/>
            <person name="Baker R."/>
            <person name="Thomas B.C."/>
            <person name="Morowitz M.J."/>
            <person name="Banfield J.F."/>
        </authorList>
    </citation>
    <scope>NUCLEOTIDE SEQUENCE [LARGE SCALE GENOMIC DNA]</scope>
    <source>
        <strain evidence="10">S2_003_000_R2_14</strain>
    </source>
</reference>
<dbReference type="InterPro" id="IPR000719">
    <property type="entry name" value="Prot_kinase_dom"/>
</dbReference>
<dbReference type="PROSITE" id="PS00107">
    <property type="entry name" value="PROTEIN_KINASE_ATP"/>
    <property type="match status" value="1"/>
</dbReference>
<proteinExistence type="predicted"/>
<evidence type="ECO:0000256" key="4">
    <source>
        <dbReference type="ARBA" id="ARBA00022741"/>
    </source>
</evidence>
<dbReference type="GO" id="GO:0005524">
    <property type="term" value="F:ATP binding"/>
    <property type="evidence" value="ECO:0007669"/>
    <property type="project" value="UniProtKB-UniRule"/>
</dbReference>
<dbReference type="Gene3D" id="2.120.10.30">
    <property type="entry name" value="TolB, C-terminal domain"/>
    <property type="match status" value="2"/>
</dbReference>
<keyword evidence="8" id="KW-1133">Transmembrane helix</keyword>
<organism evidence="10 11">
    <name type="scientific">Archangium gephyra</name>
    <dbReference type="NCBI Taxonomy" id="48"/>
    <lineage>
        <taxon>Bacteria</taxon>
        <taxon>Pseudomonadati</taxon>
        <taxon>Myxococcota</taxon>
        <taxon>Myxococcia</taxon>
        <taxon>Myxococcales</taxon>
        <taxon>Cystobacterineae</taxon>
        <taxon>Archangiaceae</taxon>
        <taxon>Archangium</taxon>
    </lineage>
</organism>
<keyword evidence="8" id="KW-0812">Transmembrane</keyword>
<feature type="binding site" evidence="7">
    <location>
        <position position="43"/>
    </location>
    <ligand>
        <name>ATP</name>
        <dbReference type="ChEBI" id="CHEBI:30616"/>
    </ligand>
</feature>
<feature type="transmembrane region" description="Helical" evidence="8">
    <location>
        <begin position="298"/>
        <end position="319"/>
    </location>
</feature>
<evidence type="ECO:0000256" key="7">
    <source>
        <dbReference type="PROSITE-ProRule" id="PRU10141"/>
    </source>
</evidence>
<dbReference type="FunFam" id="1.10.510.10:FF:000021">
    <property type="entry name" value="Serine/threonine protein kinase"/>
    <property type="match status" value="1"/>
</dbReference>
<keyword evidence="5" id="KW-0418">Kinase</keyword>
<accession>A0A2W5VSJ5</accession>
<dbReference type="InterPro" id="IPR011009">
    <property type="entry name" value="Kinase-like_dom_sf"/>
</dbReference>
<dbReference type="Gene3D" id="1.10.510.10">
    <property type="entry name" value="Transferase(Phosphotransferase) domain 1"/>
    <property type="match status" value="1"/>
</dbReference>
<evidence type="ECO:0000256" key="8">
    <source>
        <dbReference type="SAM" id="Phobius"/>
    </source>
</evidence>
<evidence type="ECO:0000313" key="10">
    <source>
        <dbReference type="EMBL" id="PZR13571.1"/>
    </source>
</evidence>
<dbReference type="SMART" id="SM00220">
    <property type="entry name" value="S_TKc"/>
    <property type="match status" value="1"/>
</dbReference>
<dbReference type="GO" id="GO:0004674">
    <property type="term" value="F:protein serine/threonine kinase activity"/>
    <property type="evidence" value="ECO:0007669"/>
    <property type="project" value="UniProtKB-KW"/>
</dbReference>
<dbReference type="PROSITE" id="PS00108">
    <property type="entry name" value="PROTEIN_KINASE_ST"/>
    <property type="match status" value="1"/>
</dbReference>
<dbReference type="EMBL" id="QFQP01000009">
    <property type="protein sequence ID" value="PZR13571.1"/>
    <property type="molecule type" value="Genomic_DNA"/>
</dbReference>